<evidence type="ECO:0000313" key="2">
    <source>
        <dbReference type="EMBL" id="MDV3456888.1"/>
    </source>
</evidence>
<sequence length="487" mass="53054">MKHAYRGFARASGLAALFGLVALGTTSCKQAEAQGGGNSPAAQFAFRNSADTPPPDPGRIFKLSADYPKAMPGPCAECEWLKIPVSFEANFPPKESPHAWTQGRWSEYLASILRYVRQGQDPNLRDEVGFLVDVGGSTRWFNVPWMAFDPSVGREYRHGTTNERTAELEDLVGPDGKPLPADADSIGAAHFLPHMTTACKQRYPRGFETWSVGYYNPHGGYAIGKAIPKDGVPRVGEYMGSPMPDGLPFPVGTAVMKVLTTNAPVDCVPFLAGSPEWRVNRHVQNPNTKEYMCKREVQVSRIVQIDVAVTDPRSPSGWVYGTYAYNGTLKGATFWDRLMPLGVQWGADPWTFPAVPKRDSLPLQQSVANPKIDIFQHMGCQGRLAGPVDNPQSSCMSCHSSAYAAKPGSLSVMGTNVPPSFGFDGLCTAYSAENAAYFQTTRPPQSYSSGHYPNAMSLDTSLQLEVAYQEYGQYATTKAPKPCKDPS</sequence>
<protein>
    <recommendedName>
        <fullName evidence="4">Cytochrome c domain-containing protein</fullName>
    </recommendedName>
</protein>
<dbReference type="EMBL" id="JAWJEJ010000001">
    <property type="protein sequence ID" value="MDV3456888.1"/>
    <property type="molecule type" value="Genomic_DNA"/>
</dbReference>
<evidence type="ECO:0008006" key="4">
    <source>
        <dbReference type="Google" id="ProtNLM"/>
    </source>
</evidence>
<name>A0ABU3Y653_9SPHN</name>
<feature type="region of interest" description="Disordered" evidence="1">
    <location>
        <begin position="32"/>
        <end position="57"/>
    </location>
</feature>
<organism evidence="2 3">
    <name type="scientific">Sphingomonas agrestis</name>
    <dbReference type="NCBI Taxonomy" id="3080540"/>
    <lineage>
        <taxon>Bacteria</taxon>
        <taxon>Pseudomonadati</taxon>
        <taxon>Pseudomonadota</taxon>
        <taxon>Alphaproteobacteria</taxon>
        <taxon>Sphingomonadales</taxon>
        <taxon>Sphingomonadaceae</taxon>
        <taxon>Sphingomonas</taxon>
    </lineage>
</organism>
<evidence type="ECO:0000313" key="3">
    <source>
        <dbReference type="Proteomes" id="UP001273531"/>
    </source>
</evidence>
<comment type="caution">
    <text evidence="2">The sequence shown here is derived from an EMBL/GenBank/DDBJ whole genome shotgun (WGS) entry which is preliminary data.</text>
</comment>
<reference evidence="2 3" key="1">
    <citation type="submission" date="2023-10" db="EMBL/GenBank/DDBJ databases">
        <title>Sphingomonas sp. HF-S4 16S ribosomal RNA gene Genome sequencing and assembly.</title>
        <authorList>
            <person name="Lee H."/>
        </authorList>
    </citation>
    <scope>NUCLEOTIDE SEQUENCE [LARGE SCALE GENOMIC DNA]</scope>
    <source>
        <strain evidence="2 3">HF-S4</strain>
    </source>
</reference>
<evidence type="ECO:0000256" key="1">
    <source>
        <dbReference type="SAM" id="MobiDB-lite"/>
    </source>
</evidence>
<accession>A0ABU3Y653</accession>
<gene>
    <name evidence="2" type="ORF">RZN05_07835</name>
</gene>
<proteinExistence type="predicted"/>
<dbReference type="RefSeq" id="WP_317226056.1">
    <property type="nucleotide sequence ID" value="NZ_JAWJEJ010000001.1"/>
</dbReference>
<dbReference type="PROSITE" id="PS51257">
    <property type="entry name" value="PROKAR_LIPOPROTEIN"/>
    <property type="match status" value="1"/>
</dbReference>
<keyword evidence="3" id="KW-1185">Reference proteome</keyword>
<dbReference type="Proteomes" id="UP001273531">
    <property type="component" value="Unassembled WGS sequence"/>
</dbReference>